<dbReference type="Proteomes" id="UP001345963">
    <property type="component" value="Unassembled WGS sequence"/>
</dbReference>
<evidence type="ECO:0000256" key="1">
    <source>
        <dbReference type="SAM" id="MobiDB-lite"/>
    </source>
</evidence>
<proteinExistence type="predicted"/>
<comment type="caution">
    <text evidence="2">The sequence shown here is derived from an EMBL/GenBank/DDBJ whole genome shotgun (WGS) entry which is preliminary data.</text>
</comment>
<keyword evidence="3" id="KW-1185">Reference proteome</keyword>
<organism evidence="2 3">
    <name type="scientific">Ataeniobius toweri</name>
    <dbReference type="NCBI Taxonomy" id="208326"/>
    <lineage>
        <taxon>Eukaryota</taxon>
        <taxon>Metazoa</taxon>
        <taxon>Chordata</taxon>
        <taxon>Craniata</taxon>
        <taxon>Vertebrata</taxon>
        <taxon>Euteleostomi</taxon>
        <taxon>Actinopterygii</taxon>
        <taxon>Neopterygii</taxon>
        <taxon>Teleostei</taxon>
        <taxon>Neoteleostei</taxon>
        <taxon>Acanthomorphata</taxon>
        <taxon>Ovalentaria</taxon>
        <taxon>Atherinomorphae</taxon>
        <taxon>Cyprinodontiformes</taxon>
        <taxon>Goodeidae</taxon>
        <taxon>Ataeniobius</taxon>
    </lineage>
</organism>
<protein>
    <submittedName>
        <fullName evidence="2">Uncharacterized protein</fullName>
    </submittedName>
</protein>
<dbReference type="EMBL" id="JAHUTI010050815">
    <property type="protein sequence ID" value="MED6248829.1"/>
    <property type="molecule type" value="Genomic_DNA"/>
</dbReference>
<sequence length="143" mass="16489">MIYLKIFCFFLNCDQVRFRYIITQWNMLWVLFLLRLTLVPDLLPFISVLLQNRNSVWTQSLERVLRGEQDAINDAGDDVAAEGCSQERGGSETSRDDRKVLKVNRLILISACRLGDRTTVRHKHRKGSGKQEEPGHNGRNATE</sequence>
<reference evidence="2 3" key="1">
    <citation type="submission" date="2021-07" db="EMBL/GenBank/DDBJ databases">
        <authorList>
            <person name="Palmer J.M."/>
        </authorList>
    </citation>
    <scope>NUCLEOTIDE SEQUENCE [LARGE SCALE GENOMIC DNA]</scope>
    <source>
        <strain evidence="2 3">AT_MEX2019</strain>
        <tissue evidence="2">Muscle</tissue>
    </source>
</reference>
<gene>
    <name evidence="2" type="ORF">ATANTOWER_005738</name>
</gene>
<accession>A0ABU7BH76</accession>
<feature type="region of interest" description="Disordered" evidence="1">
    <location>
        <begin position="118"/>
        <end position="143"/>
    </location>
</feature>
<feature type="region of interest" description="Disordered" evidence="1">
    <location>
        <begin position="76"/>
        <end position="97"/>
    </location>
</feature>
<name>A0ABU7BH76_9TELE</name>
<feature type="compositionally biased region" description="Basic and acidic residues" evidence="1">
    <location>
        <begin position="129"/>
        <end position="143"/>
    </location>
</feature>
<evidence type="ECO:0000313" key="2">
    <source>
        <dbReference type="EMBL" id="MED6248829.1"/>
    </source>
</evidence>
<evidence type="ECO:0000313" key="3">
    <source>
        <dbReference type="Proteomes" id="UP001345963"/>
    </source>
</evidence>